<comment type="caution">
    <text evidence="2">The sequence shown here is derived from an EMBL/GenBank/DDBJ whole genome shotgun (WGS) entry which is preliminary data.</text>
</comment>
<gene>
    <name evidence="2" type="ORF">B0187_07965</name>
</gene>
<sequence length="242" mass="26942">MPIKFPQLLQESWNFMQNQRQFTLFALSLLLTSQVLSVLVVGSHTAEPQPQPQTSPDQVSLFGVVPTMLLVCLNLFFNLLFILNIKEINQGTYQSFFKNVSGALAKIFPAIGLHLLMIFPISMGAAFYLSGGGLVALPLLVTGCWIFLKLCLSVYAYVIDNRQGVMDSVKFSWQLTRGKMLPMMLFVIIAYFMPLVISNLLLKLGNNVAVIALSLIVSAIISLFVTIFSFRFYQAICQQGQA</sequence>
<keyword evidence="1" id="KW-0472">Membrane</keyword>
<keyword evidence="3" id="KW-1185">Reference proteome</keyword>
<feature type="transmembrane region" description="Helical" evidence="1">
    <location>
        <begin position="180"/>
        <end position="202"/>
    </location>
</feature>
<dbReference type="EMBL" id="MUYA01000010">
    <property type="protein sequence ID" value="OOR98589.1"/>
    <property type="molecule type" value="Genomic_DNA"/>
</dbReference>
<organism evidence="2 3">
    <name type="scientific">Haemophilus paracuniculus</name>
    <dbReference type="NCBI Taxonomy" id="734"/>
    <lineage>
        <taxon>Bacteria</taxon>
        <taxon>Pseudomonadati</taxon>
        <taxon>Pseudomonadota</taxon>
        <taxon>Gammaproteobacteria</taxon>
        <taxon>Pasteurellales</taxon>
        <taxon>Pasteurellaceae</taxon>
        <taxon>Haemophilus</taxon>
    </lineage>
</organism>
<proteinExistence type="predicted"/>
<feature type="transmembrane region" description="Helical" evidence="1">
    <location>
        <begin position="135"/>
        <end position="159"/>
    </location>
</feature>
<evidence type="ECO:0000256" key="1">
    <source>
        <dbReference type="SAM" id="Phobius"/>
    </source>
</evidence>
<dbReference type="STRING" id="734.B0187_07965"/>
<feature type="transmembrane region" description="Helical" evidence="1">
    <location>
        <begin position="208"/>
        <end position="233"/>
    </location>
</feature>
<dbReference type="AlphaFoldDB" id="A0A1T0AQI3"/>
<evidence type="ECO:0000313" key="3">
    <source>
        <dbReference type="Proteomes" id="UP000190867"/>
    </source>
</evidence>
<feature type="transmembrane region" description="Helical" evidence="1">
    <location>
        <begin position="104"/>
        <end position="129"/>
    </location>
</feature>
<dbReference type="RefSeq" id="WP_078237335.1">
    <property type="nucleotide sequence ID" value="NZ_MUYA01000010.1"/>
</dbReference>
<protein>
    <recommendedName>
        <fullName evidence="4">Beta-methylgalactoside transporter</fullName>
    </recommendedName>
</protein>
<accession>A0A1T0AQI3</accession>
<keyword evidence="1" id="KW-1133">Transmembrane helix</keyword>
<evidence type="ECO:0008006" key="4">
    <source>
        <dbReference type="Google" id="ProtNLM"/>
    </source>
</evidence>
<dbReference type="OrthoDB" id="5689171at2"/>
<keyword evidence="1" id="KW-0812">Transmembrane</keyword>
<feature type="transmembrane region" description="Helical" evidence="1">
    <location>
        <begin position="61"/>
        <end position="83"/>
    </location>
</feature>
<reference evidence="2 3" key="1">
    <citation type="submission" date="2017-02" db="EMBL/GenBank/DDBJ databases">
        <title>Draft genome sequence of Haemophilus paracuniculus CCUG 43573 type strain.</title>
        <authorList>
            <person name="Engstrom-Jakobsson H."/>
            <person name="Salva-Serra F."/>
            <person name="Thorell K."/>
            <person name="Gonzales-Siles L."/>
            <person name="Karlsson R."/>
            <person name="Boulund F."/>
            <person name="Engstrand L."/>
            <person name="Kristiansson E."/>
            <person name="Moore E."/>
        </authorList>
    </citation>
    <scope>NUCLEOTIDE SEQUENCE [LARGE SCALE GENOMIC DNA]</scope>
    <source>
        <strain evidence="2 3">CCUG 43573</strain>
    </source>
</reference>
<dbReference type="Proteomes" id="UP000190867">
    <property type="component" value="Unassembled WGS sequence"/>
</dbReference>
<evidence type="ECO:0000313" key="2">
    <source>
        <dbReference type="EMBL" id="OOR98589.1"/>
    </source>
</evidence>
<name>A0A1T0AQI3_9PAST</name>